<sequence length="250" mass="27088">MPDQATQLRQLIRDVKTNPSPGIALPPVVAVVSAQSGVETAQIAFELATALSAMQRKVLLVGADSFYCRPPVNDLLSIAAVTDVSKLYSMHDAGQLPVSVDVEMMLVDGEDADRAQWLRNAHQIVLAMPPTTEAVVESYALVKRLAEEGVVTHEQIRPILVDYAPAAVASKLLKQFASTCDRFLNLRVASGSLLGGVDRQQTLQATATLAHELATECLTSANRLPNVHHTEANQEIQENLRNQLNPIPQN</sequence>
<protein>
    <submittedName>
        <fullName evidence="1">Uncharacterized protein</fullName>
    </submittedName>
</protein>
<dbReference type="KEGG" id="amob:HG15A2_34020"/>
<dbReference type="EMBL" id="CP036263">
    <property type="protein sequence ID" value="QDT00067.1"/>
    <property type="molecule type" value="Genomic_DNA"/>
</dbReference>
<organism evidence="1 2">
    <name type="scientific">Adhaeretor mobilis</name>
    <dbReference type="NCBI Taxonomy" id="1930276"/>
    <lineage>
        <taxon>Bacteria</taxon>
        <taxon>Pseudomonadati</taxon>
        <taxon>Planctomycetota</taxon>
        <taxon>Planctomycetia</taxon>
        <taxon>Pirellulales</taxon>
        <taxon>Lacipirellulaceae</taxon>
        <taxon>Adhaeretor</taxon>
    </lineage>
</organism>
<dbReference type="Proteomes" id="UP000319852">
    <property type="component" value="Chromosome"/>
</dbReference>
<dbReference type="InterPro" id="IPR027417">
    <property type="entry name" value="P-loop_NTPase"/>
</dbReference>
<keyword evidence="2" id="KW-1185">Reference proteome</keyword>
<dbReference type="Gene3D" id="3.40.50.300">
    <property type="entry name" value="P-loop containing nucleotide triphosphate hydrolases"/>
    <property type="match status" value="1"/>
</dbReference>
<proteinExistence type="predicted"/>
<evidence type="ECO:0000313" key="2">
    <source>
        <dbReference type="Proteomes" id="UP000319852"/>
    </source>
</evidence>
<dbReference type="OrthoDB" id="9816297at2"/>
<reference evidence="1 2" key="1">
    <citation type="submission" date="2019-02" db="EMBL/GenBank/DDBJ databases">
        <title>Deep-cultivation of Planctomycetes and their phenomic and genomic characterization uncovers novel biology.</title>
        <authorList>
            <person name="Wiegand S."/>
            <person name="Jogler M."/>
            <person name="Boedeker C."/>
            <person name="Pinto D."/>
            <person name="Vollmers J."/>
            <person name="Rivas-Marin E."/>
            <person name="Kohn T."/>
            <person name="Peeters S.H."/>
            <person name="Heuer A."/>
            <person name="Rast P."/>
            <person name="Oberbeckmann S."/>
            <person name="Bunk B."/>
            <person name="Jeske O."/>
            <person name="Meyerdierks A."/>
            <person name="Storesund J.E."/>
            <person name="Kallscheuer N."/>
            <person name="Luecker S."/>
            <person name="Lage O.M."/>
            <person name="Pohl T."/>
            <person name="Merkel B.J."/>
            <person name="Hornburger P."/>
            <person name="Mueller R.-W."/>
            <person name="Bruemmer F."/>
            <person name="Labrenz M."/>
            <person name="Spormann A.M."/>
            <person name="Op den Camp H."/>
            <person name="Overmann J."/>
            <person name="Amann R."/>
            <person name="Jetten M.S.M."/>
            <person name="Mascher T."/>
            <person name="Medema M.H."/>
            <person name="Devos D.P."/>
            <person name="Kaster A.-K."/>
            <person name="Ovreas L."/>
            <person name="Rohde M."/>
            <person name="Galperin M.Y."/>
            <person name="Jogler C."/>
        </authorList>
    </citation>
    <scope>NUCLEOTIDE SEQUENCE [LARGE SCALE GENOMIC DNA]</scope>
    <source>
        <strain evidence="1 2">HG15A2</strain>
    </source>
</reference>
<name>A0A517MYX0_9BACT</name>
<gene>
    <name evidence="1" type="ORF">HG15A2_34020</name>
</gene>
<dbReference type="RefSeq" id="WP_145061304.1">
    <property type="nucleotide sequence ID" value="NZ_CP036263.1"/>
</dbReference>
<dbReference type="AlphaFoldDB" id="A0A517MYX0"/>
<evidence type="ECO:0000313" key="1">
    <source>
        <dbReference type="EMBL" id="QDT00067.1"/>
    </source>
</evidence>
<accession>A0A517MYX0</accession>